<dbReference type="Pfam" id="PF13705">
    <property type="entry name" value="TRC8_N"/>
    <property type="match status" value="1"/>
</dbReference>
<organism evidence="8">
    <name type="scientific">Notodromas monacha</name>
    <dbReference type="NCBI Taxonomy" id="399045"/>
    <lineage>
        <taxon>Eukaryota</taxon>
        <taxon>Metazoa</taxon>
        <taxon>Ecdysozoa</taxon>
        <taxon>Arthropoda</taxon>
        <taxon>Crustacea</taxon>
        <taxon>Oligostraca</taxon>
        <taxon>Ostracoda</taxon>
        <taxon>Podocopa</taxon>
        <taxon>Podocopida</taxon>
        <taxon>Cypridocopina</taxon>
        <taxon>Cypridoidea</taxon>
        <taxon>Cyprididae</taxon>
        <taxon>Notodromas</taxon>
    </lineage>
</organism>
<evidence type="ECO:0000256" key="5">
    <source>
        <dbReference type="ARBA" id="ARBA00023136"/>
    </source>
</evidence>
<feature type="transmembrane region" description="Helical" evidence="6">
    <location>
        <begin position="590"/>
        <end position="609"/>
    </location>
</feature>
<feature type="domain" description="TRC8-like N-terminal" evidence="7">
    <location>
        <begin position="17"/>
        <end position="502"/>
    </location>
</feature>
<evidence type="ECO:0000256" key="1">
    <source>
        <dbReference type="ARBA" id="ARBA00004141"/>
    </source>
</evidence>
<comment type="similarity">
    <text evidence="2">Belongs to the TMEM70 family.</text>
</comment>
<keyword evidence="9" id="KW-1185">Reference proteome</keyword>
<keyword evidence="5 6" id="KW-0472">Membrane</keyword>
<feature type="transmembrane region" description="Helical" evidence="6">
    <location>
        <begin position="162"/>
        <end position="187"/>
    </location>
</feature>
<feature type="transmembrane region" description="Helical" evidence="6">
    <location>
        <begin position="378"/>
        <end position="397"/>
    </location>
</feature>
<dbReference type="AlphaFoldDB" id="A0A7R9BCB4"/>
<evidence type="ECO:0000256" key="2">
    <source>
        <dbReference type="ARBA" id="ARBA00005280"/>
    </source>
</evidence>
<feature type="transmembrane region" description="Helical" evidence="6">
    <location>
        <begin position="72"/>
        <end position="93"/>
    </location>
</feature>
<dbReference type="Pfam" id="PF06979">
    <property type="entry name" value="TMEM70"/>
    <property type="match status" value="1"/>
</dbReference>
<name>A0A7R9BCB4_9CRUS</name>
<keyword evidence="3 6" id="KW-0812">Transmembrane</keyword>
<dbReference type="InterPro" id="IPR045325">
    <property type="entry name" value="TMEM70/TMEM186/TMEM223"/>
</dbReference>
<gene>
    <name evidence="8" type="ORF">NMOB1V02_LOCUS449</name>
</gene>
<dbReference type="Proteomes" id="UP000678499">
    <property type="component" value="Unassembled WGS sequence"/>
</dbReference>
<dbReference type="InterPro" id="IPR009724">
    <property type="entry name" value="TMEM70"/>
</dbReference>
<dbReference type="OrthoDB" id="156886at2759"/>
<dbReference type="PANTHER" id="PTHR13281:SF0">
    <property type="entry name" value="TRANSMEMBRANE PROTEIN 70, MITOCHONDRIAL"/>
    <property type="match status" value="1"/>
</dbReference>
<feature type="transmembrane region" description="Helical" evidence="6">
    <location>
        <begin position="404"/>
        <end position="432"/>
    </location>
</feature>
<feature type="transmembrane region" description="Helical" evidence="6">
    <location>
        <begin position="247"/>
        <end position="274"/>
    </location>
</feature>
<dbReference type="GO" id="GO:0033615">
    <property type="term" value="P:mitochondrial proton-transporting ATP synthase complex assembly"/>
    <property type="evidence" value="ECO:0007669"/>
    <property type="project" value="TreeGrafter"/>
</dbReference>
<dbReference type="InterPro" id="IPR025754">
    <property type="entry name" value="TRC8_N_dom"/>
</dbReference>
<dbReference type="EMBL" id="OA882077">
    <property type="protein sequence ID" value="CAD7272520.1"/>
    <property type="molecule type" value="Genomic_DNA"/>
</dbReference>
<evidence type="ECO:0000313" key="9">
    <source>
        <dbReference type="Proteomes" id="UP000678499"/>
    </source>
</evidence>
<keyword evidence="4 6" id="KW-1133">Transmembrane helix</keyword>
<evidence type="ECO:0000259" key="7">
    <source>
        <dbReference type="Pfam" id="PF13705"/>
    </source>
</evidence>
<accession>A0A7R9BCB4</accession>
<feature type="transmembrane region" description="Helical" evidence="6">
    <location>
        <begin position="113"/>
        <end position="132"/>
    </location>
</feature>
<dbReference type="PANTHER" id="PTHR13281">
    <property type="entry name" value="TRANSMEMBRANE PROTEIN 70, MITOCHONDRIAL"/>
    <property type="match status" value="1"/>
</dbReference>
<sequence length="732" mass="82031">MIRAKMRVNIDSKQFESALVIVLRTPGLYLLDRWWQLRPPDDREVSLPLTLLLPMFGAGCLLSTLNLEALVAVYMHTFAAILLVVSDIFSRYYVVSEIEALSLQYPKGQLRHFAAIAFHLIIAAFVCFLLDIRNDKKRLLLCSHCLPVLTRIAGVRGDTMLLLHNILSVVLLIAAGIYVITIVFPALMNWARKRWNETCSASEAEQDSIISGYSSLRFFDQLLPAQFLLLWIFLFISNLFVTCQTEAPSLLCLVSAAANSCCSPIGLVATGVMIGQTSKLLLIALKIFLVGDGSNYGDQDFFLQSGWTEGFTFTLLAFQGSLVDTEMPEKAGLMSIILFIVFSSLVQSAFEVTEPVVLALGASEVKFSRASLIKHGRAVVLCLALFIFPLCMTIMLSQVLDLDFWSLIVISTCLVTSVQVLGLLIVYCLFLYDMTKTEPWTKLDEVVYGARAMTRVLEFLIAVFVVCVGLKELFGEEWSMMNCSIVFVHCYFNVWQRLQAGWTSFLRRKDAVKKVKALPSVKLEDAKRMLRVTGGVSARLCRGHIFGNTLLWTSSRTFVVKTDQRLAQKTEFPAVWNTIYEGPLAKQLKLVKLFSLSTSGLGLAIQPVLMNQLMAYSSGVLKVLFAGFCGFFILATPLLLHMLAKRYVIRVKWDGDSKFVATTYSFMCREKTVEFTPDEVTIPEVCGPLTSFKVKNLAFFADPNYFTDLSGYEKMLGYDKPMDFKMGGKHQM</sequence>
<protein>
    <recommendedName>
        <fullName evidence="7">TRC8-like N-terminal domain-containing protein</fullName>
    </recommendedName>
</protein>
<comment type="subcellular location">
    <subcellularLocation>
        <location evidence="1">Membrane</location>
        <topology evidence="1">Multi-pass membrane protein</topology>
    </subcellularLocation>
</comment>
<feature type="transmembrane region" description="Helical" evidence="6">
    <location>
        <begin position="331"/>
        <end position="350"/>
    </location>
</feature>
<evidence type="ECO:0000313" key="8">
    <source>
        <dbReference type="EMBL" id="CAD7272520.1"/>
    </source>
</evidence>
<dbReference type="EMBL" id="CAJPEX010000040">
    <property type="protein sequence ID" value="CAG0912672.1"/>
    <property type="molecule type" value="Genomic_DNA"/>
</dbReference>
<evidence type="ECO:0000256" key="6">
    <source>
        <dbReference type="SAM" id="Phobius"/>
    </source>
</evidence>
<evidence type="ECO:0000256" key="3">
    <source>
        <dbReference type="ARBA" id="ARBA00022692"/>
    </source>
</evidence>
<feature type="transmembrane region" description="Helical" evidence="6">
    <location>
        <begin position="222"/>
        <end position="241"/>
    </location>
</feature>
<dbReference type="GO" id="GO:0031966">
    <property type="term" value="C:mitochondrial membrane"/>
    <property type="evidence" value="ECO:0007669"/>
    <property type="project" value="TreeGrafter"/>
</dbReference>
<proteinExistence type="inferred from homology"/>
<feature type="transmembrane region" description="Helical" evidence="6">
    <location>
        <begin position="621"/>
        <end position="643"/>
    </location>
</feature>
<evidence type="ECO:0000256" key="4">
    <source>
        <dbReference type="ARBA" id="ARBA00022989"/>
    </source>
</evidence>
<reference evidence="8" key="1">
    <citation type="submission" date="2020-11" db="EMBL/GenBank/DDBJ databases">
        <authorList>
            <person name="Tran Van P."/>
        </authorList>
    </citation>
    <scope>NUCLEOTIDE SEQUENCE</scope>
</reference>